<dbReference type="Pfam" id="PF02518">
    <property type="entry name" value="HATPase_c"/>
    <property type="match status" value="1"/>
</dbReference>
<dbReference type="SUPFAM" id="SSF47384">
    <property type="entry name" value="Homodimeric domain of signal transducing histidine kinase"/>
    <property type="match status" value="1"/>
</dbReference>
<dbReference type="InterPro" id="IPR036097">
    <property type="entry name" value="HisK_dim/P_sf"/>
</dbReference>
<dbReference type="PROSITE" id="PS50110">
    <property type="entry name" value="RESPONSE_REGULATORY"/>
    <property type="match status" value="2"/>
</dbReference>
<feature type="domain" description="PAC" evidence="18">
    <location>
        <begin position="367"/>
        <end position="419"/>
    </location>
</feature>
<dbReference type="PROSITE" id="PS50109">
    <property type="entry name" value="HIS_KIN"/>
    <property type="match status" value="1"/>
</dbReference>
<dbReference type="Gene3D" id="6.10.250.690">
    <property type="match status" value="1"/>
</dbReference>
<dbReference type="Pfam" id="PF13185">
    <property type="entry name" value="GAF_2"/>
    <property type="match status" value="1"/>
</dbReference>
<keyword evidence="9 12" id="KW-0238">DNA-binding</keyword>
<dbReference type="Pfam" id="PF00072">
    <property type="entry name" value="Response_reg"/>
    <property type="match status" value="2"/>
</dbReference>
<dbReference type="Pfam" id="PF08448">
    <property type="entry name" value="PAS_4"/>
    <property type="match status" value="1"/>
</dbReference>
<dbReference type="InterPro" id="IPR000014">
    <property type="entry name" value="PAS"/>
</dbReference>
<feature type="domain" description="Histidine kinase" evidence="15">
    <location>
        <begin position="1179"/>
        <end position="1404"/>
    </location>
</feature>
<evidence type="ECO:0000256" key="10">
    <source>
        <dbReference type="ARBA" id="ARBA00023163"/>
    </source>
</evidence>
<evidence type="ECO:0000256" key="2">
    <source>
        <dbReference type="ARBA" id="ARBA00006402"/>
    </source>
</evidence>
<feature type="domain" description="OmpR/PhoB-type" evidence="19">
    <location>
        <begin position="131"/>
        <end position="230"/>
    </location>
</feature>
<evidence type="ECO:0000256" key="1">
    <source>
        <dbReference type="ARBA" id="ARBA00000085"/>
    </source>
</evidence>
<dbReference type="InterPro" id="IPR036388">
    <property type="entry name" value="WH-like_DNA-bd_sf"/>
</dbReference>
<dbReference type="GO" id="GO:0003677">
    <property type="term" value="F:DNA binding"/>
    <property type="evidence" value="ECO:0007669"/>
    <property type="project" value="UniProtKB-UniRule"/>
</dbReference>
<dbReference type="EMBL" id="DSRU01000063">
    <property type="protein sequence ID" value="HFM97238.1"/>
    <property type="molecule type" value="Genomic_DNA"/>
</dbReference>
<reference evidence="20" key="1">
    <citation type="journal article" date="2020" name="mSystems">
        <title>Genome- and Community-Level Interaction Insights into Carbon Utilization and Element Cycling Functions of Hydrothermarchaeota in Hydrothermal Sediment.</title>
        <authorList>
            <person name="Zhou Z."/>
            <person name="Liu Y."/>
            <person name="Xu W."/>
            <person name="Pan J."/>
            <person name="Luo Z.H."/>
            <person name="Li M."/>
        </authorList>
    </citation>
    <scope>NUCLEOTIDE SEQUENCE [LARGE SCALE GENOMIC DNA]</scope>
    <source>
        <strain evidence="20">SpSt-418</strain>
    </source>
</reference>
<dbReference type="InterPro" id="IPR029016">
    <property type="entry name" value="GAF-like_dom_sf"/>
</dbReference>
<dbReference type="SUPFAM" id="SSF52172">
    <property type="entry name" value="CheY-like"/>
    <property type="match status" value="2"/>
</dbReference>
<dbReference type="Gene3D" id="2.10.70.100">
    <property type="match status" value="1"/>
</dbReference>
<dbReference type="SUPFAM" id="SSF55874">
    <property type="entry name" value="ATPase domain of HSP90 chaperone/DNA topoisomerase II/histidine kinase"/>
    <property type="match status" value="1"/>
</dbReference>
<dbReference type="SMART" id="SM00388">
    <property type="entry name" value="HisKA"/>
    <property type="match status" value="1"/>
</dbReference>
<evidence type="ECO:0000256" key="3">
    <source>
        <dbReference type="ARBA" id="ARBA00012438"/>
    </source>
</evidence>
<dbReference type="PANTHER" id="PTHR43304">
    <property type="entry name" value="PHYTOCHROME-LIKE PROTEIN CPH1"/>
    <property type="match status" value="1"/>
</dbReference>
<dbReference type="PROSITE" id="PS50113">
    <property type="entry name" value="PAC"/>
    <property type="match status" value="3"/>
</dbReference>
<gene>
    <name evidence="20" type="ORF">ENR64_05600</name>
</gene>
<dbReference type="PANTHER" id="PTHR43304:SF1">
    <property type="entry name" value="PAC DOMAIN-CONTAINING PROTEIN"/>
    <property type="match status" value="1"/>
</dbReference>
<dbReference type="Pfam" id="PF01590">
    <property type="entry name" value="GAF"/>
    <property type="match status" value="1"/>
</dbReference>
<dbReference type="Pfam" id="PF00512">
    <property type="entry name" value="HisKA"/>
    <property type="match status" value="1"/>
</dbReference>
<feature type="DNA-binding region" description="OmpR/PhoB-type" evidence="12">
    <location>
        <begin position="131"/>
        <end position="230"/>
    </location>
</feature>
<dbReference type="InterPro" id="IPR013656">
    <property type="entry name" value="PAS_4"/>
</dbReference>
<dbReference type="GO" id="GO:0000155">
    <property type="term" value="F:phosphorelay sensor kinase activity"/>
    <property type="evidence" value="ECO:0007669"/>
    <property type="project" value="InterPro"/>
</dbReference>
<dbReference type="Gene3D" id="1.10.287.130">
    <property type="match status" value="1"/>
</dbReference>
<dbReference type="SUPFAM" id="SSF55785">
    <property type="entry name" value="PYP-like sensor domain (PAS domain)"/>
    <property type="match status" value="4"/>
</dbReference>
<keyword evidence="7" id="KW-0902">Two-component regulatory system</keyword>
<evidence type="ECO:0000259" key="17">
    <source>
        <dbReference type="PROSITE" id="PS50112"/>
    </source>
</evidence>
<dbReference type="Gene3D" id="3.30.450.20">
    <property type="entry name" value="PAS domain"/>
    <property type="match status" value="4"/>
</dbReference>
<evidence type="ECO:0000256" key="6">
    <source>
        <dbReference type="ARBA" id="ARBA00022777"/>
    </source>
</evidence>
<dbReference type="InterPro" id="IPR000700">
    <property type="entry name" value="PAS-assoc_C"/>
</dbReference>
<evidence type="ECO:0000259" key="18">
    <source>
        <dbReference type="PROSITE" id="PS50113"/>
    </source>
</evidence>
<feature type="domain" description="Phytochrome chromophore attachment site" evidence="14">
    <location>
        <begin position="880"/>
        <end position="1016"/>
    </location>
</feature>
<dbReference type="InterPro" id="IPR013655">
    <property type="entry name" value="PAS_fold_3"/>
</dbReference>
<evidence type="ECO:0000256" key="11">
    <source>
        <dbReference type="PROSITE-ProRule" id="PRU00169"/>
    </source>
</evidence>
<evidence type="ECO:0000256" key="12">
    <source>
        <dbReference type="PROSITE-ProRule" id="PRU01091"/>
    </source>
</evidence>
<feature type="domain" description="PAC" evidence="18">
    <location>
        <begin position="808"/>
        <end position="860"/>
    </location>
</feature>
<evidence type="ECO:0000259" key="14">
    <source>
        <dbReference type="PROSITE" id="PS50046"/>
    </source>
</evidence>
<keyword evidence="13" id="KW-0175">Coiled coil</keyword>
<dbReference type="GO" id="GO:0006355">
    <property type="term" value="P:regulation of DNA-templated transcription"/>
    <property type="evidence" value="ECO:0007669"/>
    <property type="project" value="InterPro"/>
</dbReference>
<comment type="caution">
    <text evidence="20">The sequence shown here is derived from an EMBL/GenBank/DDBJ whole genome shotgun (WGS) entry which is preliminary data.</text>
</comment>
<feature type="domain" description="PAS" evidence="17">
    <location>
        <begin position="1043"/>
        <end position="1112"/>
    </location>
</feature>
<dbReference type="InterPro" id="IPR011006">
    <property type="entry name" value="CheY-like_superfamily"/>
</dbReference>
<dbReference type="InterPro" id="IPR003018">
    <property type="entry name" value="GAF"/>
</dbReference>
<feature type="coiled-coil region" evidence="13">
    <location>
        <begin position="1023"/>
        <end position="1050"/>
    </location>
</feature>
<evidence type="ECO:0000256" key="9">
    <source>
        <dbReference type="ARBA" id="ARBA00023125"/>
    </source>
</evidence>
<keyword evidence="8" id="KW-0805">Transcription regulation</keyword>
<accession>A0A7C3PEQ3</accession>
<organism evidence="20">
    <name type="scientific">Oscillatoriales cyanobacterium SpSt-418</name>
    <dbReference type="NCBI Taxonomy" id="2282169"/>
    <lineage>
        <taxon>Bacteria</taxon>
        <taxon>Bacillati</taxon>
        <taxon>Cyanobacteriota</taxon>
        <taxon>Cyanophyceae</taxon>
        <taxon>Oscillatoriophycideae</taxon>
        <taxon>Oscillatoriales</taxon>
    </lineage>
</organism>
<keyword evidence="4 11" id="KW-0597">Phosphoprotein</keyword>
<dbReference type="Gene3D" id="3.30.565.10">
    <property type="entry name" value="Histidine kinase-like ATPase, C-terminal domain"/>
    <property type="match status" value="1"/>
</dbReference>
<dbReference type="InterPro" id="IPR005467">
    <property type="entry name" value="His_kinase_dom"/>
</dbReference>
<dbReference type="Gene3D" id="1.10.10.10">
    <property type="entry name" value="Winged helix-like DNA-binding domain superfamily/Winged helix DNA-binding domain"/>
    <property type="match status" value="1"/>
</dbReference>
<dbReference type="PROSITE" id="PS51755">
    <property type="entry name" value="OMPR_PHOB"/>
    <property type="match status" value="1"/>
</dbReference>
<comment type="similarity">
    <text evidence="2">In the N-terminal section; belongs to the phytochrome family.</text>
</comment>
<evidence type="ECO:0000256" key="8">
    <source>
        <dbReference type="ARBA" id="ARBA00023015"/>
    </source>
</evidence>
<dbReference type="InterPro" id="IPR003594">
    <property type="entry name" value="HATPase_dom"/>
</dbReference>
<dbReference type="SMART" id="SM00862">
    <property type="entry name" value="Trans_reg_C"/>
    <property type="match status" value="1"/>
</dbReference>
<comment type="catalytic activity">
    <reaction evidence="1">
        <text>ATP + protein L-histidine = ADP + protein N-phospho-L-histidine.</text>
        <dbReference type="EC" id="2.7.13.3"/>
    </reaction>
</comment>
<evidence type="ECO:0000256" key="13">
    <source>
        <dbReference type="SAM" id="Coils"/>
    </source>
</evidence>
<name>A0A7C3PEQ3_9CYAN</name>
<dbReference type="InterPro" id="IPR003661">
    <property type="entry name" value="HisK_dim/P_dom"/>
</dbReference>
<feature type="domain" description="Response regulatory" evidence="16">
    <location>
        <begin position="1423"/>
        <end position="1538"/>
    </location>
</feature>
<proteinExistence type="inferred from homology"/>
<dbReference type="InterPro" id="IPR016132">
    <property type="entry name" value="Phyto_chromo_attachment"/>
</dbReference>
<feature type="domain" description="PAC" evidence="18">
    <location>
        <begin position="1114"/>
        <end position="1166"/>
    </location>
</feature>
<evidence type="ECO:0000259" key="16">
    <source>
        <dbReference type="PROSITE" id="PS50110"/>
    </source>
</evidence>
<dbReference type="CDD" id="cd00082">
    <property type="entry name" value="HisKA"/>
    <property type="match status" value="1"/>
</dbReference>
<dbReference type="SMART" id="SM00086">
    <property type="entry name" value="PAC"/>
    <property type="match status" value="3"/>
</dbReference>
<dbReference type="InterPro" id="IPR001789">
    <property type="entry name" value="Sig_transdc_resp-reg_receiver"/>
</dbReference>
<dbReference type="PROSITE" id="PS50112">
    <property type="entry name" value="PAS"/>
    <property type="match status" value="2"/>
</dbReference>
<dbReference type="CDD" id="cd00383">
    <property type="entry name" value="trans_reg_C"/>
    <property type="match status" value="1"/>
</dbReference>
<dbReference type="SMART" id="SM00091">
    <property type="entry name" value="PAS"/>
    <property type="match status" value="4"/>
</dbReference>
<dbReference type="InterPro" id="IPR001867">
    <property type="entry name" value="OmpR/PhoB-type_DNA-bd"/>
</dbReference>
<evidence type="ECO:0000256" key="7">
    <source>
        <dbReference type="ARBA" id="ARBA00023012"/>
    </source>
</evidence>
<dbReference type="InterPro" id="IPR004358">
    <property type="entry name" value="Sig_transdc_His_kin-like_C"/>
</dbReference>
<dbReference type="PROSITE" id="PS50046">
    <property type="entry name" value="PHYTOCHROME_2"/>
    <property type="match status" value="1"/>
</dbReference>
<dbReference type="InterPro" id="IPR052162">
    <property type="entry name" value="Sensor_kinase/Photoreceptor"/>
</dbReference>
<dbReference type="InterPro" id="IPR035965">
    <property type="entry name" value="PAS-like_dom_sf"/>
</dbReference>
<dbReference type="Pfam" id="PF13426">
    <property type="entry name" value="PAS_9"/>
    <property type="match status" value="2"/>
</dbReference>
<protein>
    <recommendedName>
        <fullName evidence="3">histidine kinase</fullName>
        <ecNumber evidence="3">2.7.13.3</ecNumber>
    </recommendedName>
</protein>
<evidence type="ECO:0000256" key="4">
    <source>
        <dbReference type="ARBA" id="ARBA00022553"/>
    </source>
</evidence>
<feature type="modified residue" description="4-aspartylphosphate" evidence="11">
    <location>
        <position position="1474"/>
    </location>
</feature>
<feature type="domain" description="PAS" evidence="17">
    <location>
        <begin position="294"/>
        <end position="364"/>
    </location>
</feature>
<dbReference type="NCBIfam" id="TIGR00229">
    <property type="entry name" value="sensory_box"/>
    <property type="match status" value="2"/>
</dbReference>
<dbReference type="SMART" id="SM00065">
    <property type="entry name" value="GAF"/>
    <property type="match status" value="2"/>
</dbReference>
<feature type="domain" description="Response regulatory" evidence="16">
    <location>
        <begin position="2"/>
        <end position="123"/>
    </location>
</feature>
<feature type="coiled-coil region" evidence="13">
    <location>
        <begin position="249"/>
        <end position="304"/>
    </location>
</feature>
<dbReference type="Gene3D" id="3.30.450.40">
    <property type="match status" value="2"/>
</dbReference>
<dbReference type="SMART" id="SM00448">
    <property type="entry name" value="REC"/>
    <property type="match status" value="2"/>
</dbReference>
<evidence type="ECO:0000313" key="20">
    <source>
        <dbReference type="EMBL" id="HFM97238.1"/>
    </source>
</evidence>
<dbReference type="Pfam" id="PF00486">
    <property type="entry name" value="Trans_reg_C"/>
    <property type="match status" value="1"/>
</dbReference>
<dbReference type="CDD" id="cd00130">
    <property type="entry name" value="PAS"/>
    <property type="match status" value="2"/>
</dbReference>
<keyword evidence="10" id="KW-0804">Transcription</keyword>
<feature type="modified residue" description="4-aspartylphosphate" evidence="11">
    <location>
        <position position="51"/>
    </location>
</feature>
<dbReference type="Gene3D" id="3.40.50.2300">
    <property type="match status" value="2"/>
</dbReference>
<dbReference type="PRINTS" id="PR00344">
    <property type="entry name" value="BCTRLSENSOR"/>
</dbReference>
<dbReference type="EC" id="2.7.13.3" evidence="3"/>
<keyword evidence="5" id="KW-0808">Transferase</keyword>
<dbReference type="InterPro" id="IPR001610">
    <property type="entry name" value="PAC"/>
</dbReference>
<evidence type="ECO:0000259" key="19">
    <source>
        <dbReference type="PROSITE" id="PS51755"/>
    </source>
</evidence>
<evidence type="ECO:0000259" key="15">
    <source>
        <dbReference type="PROSITE" id="PS50109"/>
    </source>
</evidence>
<evidence type="ECO:0000256" key="5">
    <source>
        <dbReference type="ARBA" id="ARBA00022679"/>
    </source>
</evidence>
<dbReference type="SUPFAM" id="SSF55781">
    <property type="entry name" value="GAF domain-like"/>
    <property type="match status" value="2"/>
</dbReference>
<dbReference type="Pfam" id="PF08447">
    <property type="entry name" value="PAS_3"/>
    <property type="match status" value="1"/>
</dbReference>
<sequence>MKILVVEDDRVVAQSLQFLLSSYNYAVDIATDGEEALRLADAFEYHLVLLDVLLPQLSGIEVCRQLRNKGFRQPILLLTGQGETQQKANTAWSVANALNTGADDYVVKPFDNDELIARIQALLRRGGTAGEPILTWGHLSLDPNTRRVAYRDQLLVLTPKEYAILELFLRHQETVFSAKAILNQVWTSVESPGEEAVRCHIKDLRQKLMAVGAPKDLIKTVYRVGYRLNPLYTASTPVQVDQSLTASQVAELRSVNEELRVAMEQLQSTQTELQQRNQELQAARDELEKQVADRTAELQVLYDQAPCGYHSLDAEGRIVQINETELRMFGYAREEMLGRKITDFFTPEGLQTFEENYPKSIQQGWVNDLEFTIIRKNGSLLPVSISATAIKDAAGNFLMSRSTVVDISDRIRVEDDRKQTEAAIAADLRDIQLLHDLNTRLTAETDIQGLYDEIVTTAIALMHSDMGSLQILDQSRNELYLQSYRGFHPDAAAFWQRVTIPTGCICGVALERGERVIVTDIETCDIIAGTADLDYYRLCGVRAVQSTPLITRSGQLVGMFSTQWCNSHQPSDRELQFLDLLARQAADLIEQRQAQDALRHNHAMFSALVRNAPFGIYLIDADFRLQQINKGAEAVFRNIDPLIGRDFSEILRTIWQEPFATEAINHFQRTLASGESYYSPMIIEPRANINEIQAYDWQIHRITLPDGNYGLVCYFYDLTEIKRTEAALHENEQLLRLAMAGAQAGSWDWVLATGQLTWSPETYRLYGLDPATPPPSYDDWYENSLHPDDRTWVNHYVNQMITQRQPDLQLEFRILHPQDEIRWILSLGHLTVNEQGEPIRLSGINLDISDRKQAELTLQKQIQQEYLLNDIAQEIRRSLNLNDVLSSTVHRVRAFLEVDRVVIFRFRPDWQGDVIMESVEDEWTPILSTTISDPCFRDHYIEPYRQGRVATISDIDAANLEPCYVELLQQFQVKANLVVPILQNSHLWGLLIAHHCTAPRPWIPAEIALLKRLATQVGIAIQQAELYQQLERELSDRQQAEQKIREQAALLDISTDAILVCDLDCRILYWNQGAEHLYGWQTKEVLGQKANQLLLRSPSKFEEMKQTVLEQGTWHGEIQRFTKTGKEVTVEGRCTLVRDEIGQPKSILSVDTDITEKKSLEAQFYQAQRLESLGTLVSGIAHDLNNTLTPILTIAQLLRMQLPELNARSQEMLQLLEESAQRGANMVKQILAFTRGTGSERSPVDVASLVQEVVNVAQQTFPKFITIRAIVPPEGIRQVSADATQLHQVVMNLCVNARDAMPIGGLLTLSVENFDANEIFAQMNLEAEVGQYVLITVADTGTGIAPEVRDRIFDPFFTTKAIGQGTGLGLSTVLGIVRSYRGFIQVASEVGKGTQFKIYLPAVETKAASNLQETTLPQGQGELILVVDDESPILQSTRAILETHHYQVLTARNGTEAIAIYAQHQQDIAVVLLDMMLPDVDGITVFRVLQEVNPKVRAIAVSGLLPQYQNSLKTLGIKAHLNKPYTTVELLNSIHLQLLPEA</sequence>
<keyword evidence="6" id="KW-0418">Kinase</keyword>
<dbReference type="SMART" id="SM00387">
    <property type="entry name" value="HATPase_c"/>
    <property type="match status" value="1"/>
</dbReference>
<dbReference type="InterPro" id="IPR036890">
    <property type="entry name" value="HATPase_C_sf"/>
</dbReference>